<reference evidence="4 5" key="1">
    <citation type="submission" date="2017-10" db="EMBL/GenBank/DDBJ databases">
        <title>Bifidobacterium xylocopum sp. nov. and Bifidobacterium aemilianum sp. nov., from the carpenter bee (Xylocopa violacea) digestive tract.</title>
        <authorList>
            <person name="Alberoni D."/>
            <person name="Baffoni L."/>
            <person name="Di Gioia D."/>
            <person name="Gaggia F."/>
            <person name="Biavati B."/>
        </authorList>
    </citation>
    <scope>NUCLEOTIDE SEQUENCE [LARGE SCALE GENOMIC DNA]</scope>
    <source>
        <strain evidence="4 5">XV10</strain>
    </source>
</reference>
<accession>A0A366K812</accession>
<dbReference type="InterPro" id="IPR029033">
    <property type="entry name" value="His_PPase_superfam"/>
</dbReference>
<dbReference type="Gene3D" id="3.90.79.10">
    <property type="entry name" value="Nucleoside Triphosphate Pyrophosphohydrolase"/>
    <property type="match status" value="1"/>
</dbReference>
<dbReference type="PROSITE" id="PS51462">
    <property type="entry name" value="NUDIX"/>
    <property type="match status" value="1"/>
</dbReference>
<dbReference type="Gene3D" id="3.40.50.1240">
    <property type="entry name" value="Phosphoglycerate mutase-like"/>
    <property type="match status" value="1"/>
</dbReference>
<dbReference type="GO" id="GO:0006167">
    <property type="term" value="P:AMP biosynthetic process"/>
    <property type="evidence" value="ECO:0007669"/>
    <property type="project" value="TreeGrafter"/>
</dbReference>
<dbReference type="GO" id="GO:0004081">
    <property type="term" value="F:bis(5'-nucleosyl)-tetraphosphatase (asymmetrical) activity"/>
    <property type="evidence" value="ECO:0007669"/>
    <property type="project" value="TreeGrafter"/>
</dbReference>
<feature type="domain" description="Nudix hydrolase" evidence="3">
    <location>
        <begin position="7"/>
        <end position="169"/>
    </location>
</feature>
<dbReference type="SUPFAM" id="SSF53254">
    <property type="entry name" value="Phosphoglycerate mutase-like"/>
    <property type="match status" value="1"/>
</dbReference>
<dbReference type="PANTHER" id="PTHR21340:SF0">
    <property type="entry name" value="BIS(5'-NUCLEOSYL)-TETRAPHOSPHATASE [ASYMMETRICAL]"/>
    <property type="match status" value="1"/>
</dbReference>
<dbReference type="CDD" id="cd07067">
    <property type="entry name" value="HP_PGM_like"/>
    <property type="match status" value="1"/>
</dbReference>
<dbReference type="Pfam" id="PF00300">
    <property type="entry name" value="His_Phos_1"/>
    <property type="match status" value="1"/>
</dbReference>
<evidence type="ECO:0000313" key="4">
    <source>
        <dbReference type="EMBL" id="RBP97253.1"/>
    </source>
</evidence>
<evidence type="ECO:0000256" key="2">
    <source>
        <dbReference type="SAM" id="MobiDB-lite"/>
    </source>
</evidence>
<dbReference type="CDD" id="cd03673">
    <property type="entry name" value="NUDIX_Ap6A_hydrolase"/>
    <property type="match status" value="1"/>
</dbReference>
<dbReference type="OrthoDB" id="4287477at2"/>
<evidence type="ECO:0000259" key="3">
    <source>
        <dbReference type="PROSITE" id="PS51462"/>
    </source>
</evidence>
<dbReference type="PANTHER" id="PTHR21340">
    <property type="entry name" value="DIADENOSINE 5,5-P1,P4-TETRAPHOSPHATE PYROPHOSPHOHYDROLASE MUTT"/>
    <property type="match status" value="1"/>
</dbReference>
<evidence type="ECO:0000313" key="5">
    <source>
        <dbReference type="Proteomes" id="UP000252530"/>
    </source>
</evidence>
<dbReference type="SUPFAM" id="SSF55811">
    <property type="entry name" value="Nudix"/>
    <property type="match status" value="1"/>
</dbReference>
<dbReference type="GO" id="GO:0006754">
    <property type="term" value="P:ATP biosynthetic process"/>
    <property type="evidence" value="ECO:0007669"/>
    <property type="project" value="TreeGrafter"/>
</dbReference>
<dbReference type="InterPro" id="IPR051325">
    <property type="entry name" value="Nudix_hydrolase_domain"/>
</dbReference>
<dbReference type="PROSITE" id="PS00893">
    <property type="entry name" value="NUDIX_BOX"/>
    <property type="match status" value="1"/>
</dbReference>
<name>A0A366K812_9BIFI</name>
<proteinExistence type="predicted"/>
<dbReference type="EMBL" id="PDCG01000012">
    <property type="protein sequence ID" value="RBP97253.1"/>
    <property type="molecule type" value="Genomic_DNA"/>
</dbReference>
<dbReference type="Proteomes" id="UP000252530">
    <property type="component" value="Unassembled WGS sequence"/>
</dbReference>
<protein>
    <submittedName>
        <fullName evidence="4">DNA mismatch repair protein MutT</fullName>
    </submittedName>
</protein>
<keyword evidence="1" id="KW-0378">Hydrolase</keyword>
<dbReference type="InterPro" id="IPR000086">
    <property type="entry name" value="NUDIX_hydrolase_dom"/>
</dbReference>
<dbReference type="InterPro" id="IPR020084">
    <property type="entry name" value="NUDIX_hydrolase_CS"/>
</dbReference>
<dbReference type="InterPro" id="IPR013078">
    <property type="entry name" value="His_Pase_superF_clade-1"/>
</dbReference>
<dbReference type="AlphaFoldDB" id="A0A366K812"/>
<dbReference type="Pfam" id="PF00293">
    <property type="entry name" value="NUDIX"/>
    <property type="match status" value="1"/>
</dbReference>
<keyword evidence="5" id="KW-1185">Reference proteome</keyword>
<organism evidence="4 5">
    <name type="scientific">Bifidobacterium aemilianum</name>
    <dbReference type="NCBI Taxonomy" id="2493120"/>
    <lineage>
        <taxon>Bacteria</taxon>
        <taxon>Bacillati</taxon>
        <taxon>Actinomycetota</taxon>
        <taxon>Actinomycetes</taxon>
        <taxon>Bifidobacteriales</taxon>
        <taxon>Bifidobacteriaceae</taxon>
        <taxon>Bifidobacterium</taxon>
    </lineage>
</organism>
<evidence type="ECO:0000256" key="1">
    <source>
        <dbReference type="ARBA" id="ARBA00022801"/>
    </source>
</evidence>
<gene>
    <name evidence="4" type="ORF">CRD60_07795</name>
</gene>
<comment type="caution">
    <text evidence="4">The sequence shown here is derived from an EMBL/GenBank/DDBJ whole genome shotgun (WGS) entry which is preliminary data.</text>
</comment>
<feature type="region of interest" description="Disordered" evidence="2">
    <location>
        <begin position="75"/>
        <end position="100"/>
    </location>
</feature>
<dbReference type="SMART" id="SM00855">
    <property type="entry name" value="PGAM"/>
    <property type="match status" value="1"/>
</dbReference>
<sequence length="356" mass="39042">MKFSDSGRMPAGSDPSAALDNLQVCMVHRPRYDDWSWPKGKLEANESHRHAAVREMGEETGLCLALGPVIGEVDYPMDREGKKSRGSKKGKAVKTDQAEAGTSGTSKHVIYWMARVLDPADADRSAVAFGPISQAGKDEVDQVLWLSVADARRKLSHSLDRDILDSFVDRVQEGALESACLLMVRHGKALGRKVWEGQEGARPLTPKGAAYSYALSREIACYQPTRLVSSPWTRCMQTIAPYSWMAKEPVVEAEDLTEDTFAANAKRSWDCLLREIDGLLDPSSTPGRTTAICMHRPVIGGVFQELRKICSSKSLAKRLHASSPYMPTGNALAIFIIMGAEGPRIIDIQKVGPIVF</sequence>
<dbReference type="InterPro" id="IPR015797">
    <property type="entry name" value="NUDIX_hydrolase-like_dom_sf"/>
</dbReference>